<organism evidence="1 2">
    <name type="scientific">Colletotrichum plurivorum</name>
    <dbReference type="NCBI Taxonomy" id="2175906"/>
    <lineage>
        <taxon>Eukaryota</taxon>
        <taxon>Fungi</taxon>
        <taxon>Dikarya</taxon>
        <taxon>Ascomycota</taxon>
        <taxon>Pezizomycotina</taxon>
        <taxon>Sordariomycetes</taxon>
        <taxon>Hypocreomycetidae</taxon>
        <taxon>Glomerellales</taxon>
        <taxon>Glomerellaceae</taxon>
        <taxon>Colletotrichum</taxon>
        <taxon>Colletotrichum orchidearum species complex</taxon>
    </lineage>
</organism>
<evidence type="ECO:0000313" key="1">
    <source>
        <dbReference type="EMBL" id="KAF6809895.1"/>
    </source>
</evidence>
<comment type="caution">
    <text evidence="1">The sequence shown here is derived from an EMBL/GenBank/DDBJ whole genome shotgun (WGS) entry which is preliminary data.</text>
</comment>
<accession>A0A8H6JC83</accession>
<dbReference type="EMBL" id="WIGO01000517">
    <property type="protein sequence ID" value="KAF6809895.1"/>
    <property type="molecule type" value="Genomic_DNA"/>
</dbReference>
<dbReference type="AlphaFoldDB" id="A0A8H6JC83"/>
<dbReference type="Proteomes" id="UP000654918">
    <property type="component" value="Unassembled WGS sequence"/>
</dbReference>
<proteinExistence type="predicted"/>
<keyword evidence="2" id="KW-1185">Reference proteome</keyword>
<protein>
    <submittedName>
        <fullName evidence="1">Uncharacterized protein</fullName>
    </submittedName>
</protein>
<evidence type="ECO:0000313" key="2">
    <source>
        <dbReference type="Proteomes" id="UP000654918"/>
    </source>
</evidence>
<name>A0A8H6JC83_9PEZI</name>
<gene>
    <name evidence="1" type="ORF">CPLU01_15418</name>
</gene>
<reference evidence="1" key="1">
    <citation type="journal article" date="2020" name="Phytopathology">
        <title>Genome Sequence Resources of Colletotrichum truncatum, C. plurivorum, C. musicola, and C. sojae: Four Species Pathogenic to Soybean (Glycine max).</title>
        <authorList>
            <person name="Rogerio F."/>
            <person name="Boufleur T.R."/>
            <person name="Ciampi-Guillardi M."/>
            <person name="Sukno S.A."/>
            <person name="Thon M.R."/>
            <person name="Massola Junior N.S."/>
            <person name="Baroncelli R."/>
        </authorList>
    </citation>
    <scope>NUCLEOTIDE SEQUENCE</scope>
    <source>
        <strain evidence="1">LFN00145</strain>
    </source>
</reference>
<sequence length="119" mass="12957">MGYISCRNDVYYRRCHILLYKPAALRRDFSYFRFQITSTASHKESNLQHTDTILPAILPYVLLSTSKHALPSTKMPAPIMPVSSVAALSDPSKMCQCGSAAVGTAGSNCSKCSKPIPSS</sequence>